<feature type="region of interest" description="Disordered" evidence="1">
    <location>
        <begin position="42"/>
        <end position="61"/>
    </location>
</feature>
<accession>I4CAE6</accession>
<name>I4CAE6_DESTA</name>
<sequence>MNNTTGETETRSAQAEDGQALRPVYSSLWRRLLYQNLLAIPRPPTRANNQGDYCSTERRME</sequence>
<reference evidence="3" key="1">
    <citation type="submission" date="2012-06" db="EMBL/GenBank/DDBJ databases">
        <title>Complete sequence of chromosome of Desulfomonile tiedjei DSM 6799.</title>
        <authorList>
            <person name="Lucas S."/>
            <person name="Copeland A."/>
            <person name="Lapidus A."/>
            <person name="Glavina del Rio T."/>
            <person name="Dalin E."/>
            <person name="Tice H."/>
            <person name="Bruce D."/>
            <person name="Goodwin L."/>
            <person name="Pitluck S."/>
            <person name="Peters L."/>
            <person name="Ovchinnikova G."/>
            <person name="Zeytun A."/>
            <person name="Lu M."/>
            <person name="Kyrpides N."/>
            <person name="Mavromatis K."/>
            <person name="Ivanova N."/>
            <person name="Brettin T."/>
            <person name="Detter J.C."/>
            <person name="Han C."/>
            <person name="Larimer F."/>
            <person name="Land M."/>
            <person name="Hauser L."/>
            <person name="Markowitz V."/>
            <person name="Cheng J.-F."/>
            <person name="Hugenholtz P."/>
            <person name="Woyke T."/>
            <person name="Wu D."/>
            <person name="Spring S."/>
            <person name="Schroeder M."/>
            <person name="Brambilla E."/>
            <person name="Klenk H.-P."/>
            <person name="Eisen J.A."/>
        </authorList>
    </citation>
    <scope>NUCLEOTIDE SEQUENCE [LARGE SCALE GENOMIC DNA]</scope>
    <source>
        <strain evidence="3">ATCC 49306 / DSM 6799 / DCB-1</strain>
    </source>
</reference>
<proteinExistence type="predicted"/>
<feature type="region of interest" description="Disordered" evidence="1">
    <location>
        <begin position="1"/>
        <end position="20"/>
    </location>
</feature>
<organism evidence="2 3">
    <name type="scientific">Desulfomonile tiedjei (strain ATCC 49306 / DSM 6799 / DCB-1)</name>
    <dbReference type="NCBI Taxonomy" id="706587"/>
    <lineage>
        <taxon>Bacteria</taxon>
        <taxon>Pseudomonadati</taxon>
        <taxon>Thermodesulfobacteriota</taxon>
        <taxon>Desulfomonilia</taxon>
        <taxon>Desulfomonilales</taxon>
        <taxon>Desulfomonilaceae</taxon>
        <taxon>Desulfomonile</taxon>
    </lineage>
</organism>
<dbReference type="Proteomes" id="UP000006055">
    <property type="component" value="Chromosome"/>
</dbReference>
<keyword evidence="3" id="KW-1185">Reference proteome</keyword>
<dbReference type="HOGENOM" id="CLU_2915007_0_0_7"/>
<dbReference type="AlphaFoldDB" id="I4CAE6"/>
<gene>
    <name evidence="2" type="ordered locus">Desti_3895</name>
</gene>
<dbReference type="STRING" id="706587.Desti_3895"/>
<evidence type="ECO:0000313" key="2">
    <source>
        <dbReference type="EMBL" id="AFM26537.1"/>
    </source>
</evidence>
<dbReference type="EMBL" id="CP003360">
    <property type="protein sequence ID" value="AFM26537.1"/>
    <property type="molecule type" value="Genomic_DNA"/>
</dbReference>
<protein>
    <submittedName>
        <fullName evidence="2">Uncharacterized protein</fullName>
    </submittedName>
</protein>
<dbReference type="KEGG" id="dti:Desti_3895"/>
<evidence type="ECO:0000256" key="1">
    <source>
        <dbReference type="SAM" id="MobiDB-lite"/>
    </source>
</evidence>
<evidence type="ECO:0000313" key="3">
    <source>
        <dbReference type="Proteomes" id="UP000006055"/>
    </source>
</evidence>
<feature type="compositionally biased region" description="Polar residues" evidence="1">
    <location>
        <begin position="1"/>
        <end position="13"/>
    </location>
</feature>